<dbReference type="InterPro" id="IPR016032">
    <property type="entry name" value="Sig_transdc_resp-reg_C-effctor"/>
</dbReference>
<gene>
    <name evidence="8" type="ORF">JIG36_25990</name>
</gene>
<dbReference type="PANTHER" id="PTHR35807">
    <property type="entry name" value="TRANSCRIPTIONAL REGULATOR REDD-RELATED"/>
    <property type="match status" value="1"/>
</dbReference>
<feature type="domain" description="OmpR/PhoB-type" evidence="7">
    <location>
        <begin position="1"/>
        <end position="102"/>
    </location>
</feature>
<dbReference type="SUPFAM" id="SSF46894">
    <property type="entry name" value="C-terminal effector domain of the bipartite response regulators"/>
    <property type="match status" value="1"/>
</dbReference>
<feature type="region of interest" description="Disordered" evidence="6">
    <location>
        <begin position="252"/>
        <end position="378"/>
    </location>
</feature>
<evidence type="ECO:0000256" key="3">
    <source>
        <dbReference type="ARBA" id="ARBA00023125"/>
    </source>
</evidence>
<keyword evidence="4" id="KW-0804">Transcription</keyword>
<feature type="compositionally biased region" description="Basic and acidic residues" evidence="6">
    <location>
        <begin position="256"/>
        <end position="301"/>
    </location>
</feature>
<evidence type="ECO:0000313" key="9">
    <source>
        <dbReference type="Proteomes" id="UP000632138"/>
    </source>
</evidence>
<evidence type="ECO:0000256" key="4">
    <source>
        <dbReference type="ARBA" id="ARBA00023163"/>
    </source>
</evidence>
<organism evidence="8 9">
    <name type="scientific">Paractinoplanes ovalisporus</name>
    <dbReference type="NCBI Taxonomy" id="2810368"/>
    <lineage>
        <taxon>Bacteria</taxon>
        <taxon>Bacillati</taxon>
        <taxon>Actinomycetota</taxon>
        <taxon>Actinomycetes</taxon>
        <taxon>Micromonosporales</taxon>
        <taxon>Micromonosporaceae</taxon>
        <taxon>Paractinoplanes</taxon>
    </lineage>
</organism>
<dbReference type="InterPro" id="IPR027417">
    <property type="entry name" value="P-loop_NTPase"/>
</dbReference>
<dbReference type="Gene3D" id="3.40.50.300">
    <property type="entry name" value="P-loop containing nucleotide triphosphate hydrolases"/>
    <property type="match status" value="1"/>
</dbReference>
<evidence type="ECO:0000256" key="1">
    <source>
        <dbReference type="ARBA" id="ARBA00005820"/>
    </source>
</evidence>
<evidence type="ECO:0000256" key="2">
    <source>
        <dbReference type="ARBA" id="ARBA00023015"/>
    </source>
</evidence>
<dbReference type="CDD" id="cd15831">
    <property type="entry name" value="BTAD"/>
    <property type="match status" value="1"/>
</dbReference>
<proteinExistence type="inferred from homology"/>
<evidence type="ECO:0000256" key="5">
    <source>
        <dbReference type="PROSITE-ProRule" id="PRU01091"/>
    </source>
</evidence>
<keyword evidence="9" id="KW-1185">Reference proteome</keyword>
<dbReference type="Gene3D" id="1.25.40.10">
    <property type="entry name" value="Tetratricopeptide repeat domain"/>
    <property type="match status" value="1"/>
</dbReference>
<feature type="compositionally biased region" description="Basic and acidic residues" evidence="6">
    <location>
        <begin position="308"/>
        <end position="340"/>
    </location>
</feature>
<dbReference type="SUPFAM" id="SSF52540">
    <property type="entry name" value="P-loop containing nucleoside triphosphate hydrolases"/>
    <property type="match status" value="1"/>
</dbReference>
<dbReference type="InterPro" id="IPR041664">
    <property type="entry name" value="AAA_16"/>
</dbReference>
<keyword evidence="2" id="KW-0805">Transcription regulation</keyword>
<keyword evidence="3 5" id="KW-0238">DNA-binding</keyword>
<comment type="similarity">
    <text evidence="1">Belongs to the AfsR/DnrI/RedD regulatory family.</text>
</comment>
<comment type="caution">
    <text evidence="8">The sequence shown here is derived from an EMBL/GenBank/DDBJ whole genome shotgun (WGS) entry which is preliminary data.</text>
</comment>
<dbReference type="Pfam" id="PF03704">
    <property type="entry name" value="BTAD"/>
    <property type="match status" value="1"/>
</dbReference>
<dbReference type="EMBL" id="JAENHP010000009">
    <property type="protein sequence ID" value="MBM2619012.1"/>
    <property type="molecule type" value="Genomic_DNA"/>
</dbReference>
<dbReference type="Proteomes" id="UP000632138">
    <property type="component" value="Unassembled WGS sequence"/>
</dbReference>
<dbReference type="InterPro" id="IPR001867">
    <property type="entry name" value="OmpR/PhoB-type_DNA-bd"/>
</dbReference>
<dbReference type="SMART" id="SM00862">
    <property type="entry name" value="Trans_reg_C"/>
    <property type="match status" value="1"/>
</dbReference>
<dbReference type="Pfam" id="PF00486">
    <property type="entry name" value="Trans_reg_C"/>
    <property type="match status" value="1"/>
</dbReference>
<evidence type="ECO:0000313" key="8">
    <source>
        <dbReference type="EMBL" id="MBM2619012.1"/>
    </source>
</evidence>
<dbReference type="SUPFAM" id="SSF48452">
    <property type="entry name" value="TPR-like"/>
    <property type="match status" value="1"/>
</dbReference>
<sequence length="1164" mass="122629">MQGRVTVGVLGPVVASVAGEAVDLGGPRQRAVLARLAVAGGEVVSTDRLVHDLWDEAEAPAKALAVLQVHVSNLRRVLEPGRARRAPATVLVSAAPGYALRVGDGLDARRFEDLVLEADGPDAGERHRRLTEALGCWRGGAYAEVVDEEWASPEAARLAELRLTAVELRAAAAIELGRAAVAVPELERQLHDHPAREESVRLLALGLYRSGRQGDALGVLRRAREHLAEELGVDPGPALRALEADVLAQAATLDGPTRETREAARDAAARESAWEAAARDGAREAGTRDATREAVTHEAARDAAVSSEAREEARGGAREAETRGGAREAVTREMASHEGPHPAASREVATDTATRRAGSQTAGVAGKASSWTNTRRAGATTLGRANELRAIRAAAGEAENGGTRIVWIVGEAGGGKTTLAETAAAGLAGEGWRIFRGRCPEVEGAPPGWPWFEAVGEPPAGETSPFRLGRVLAGHIDAAAPALVLLDDVHRADDLTLRLLRQVAVELAARPLLVVGTYRGTEASDELAATIGALLGVTAAHLTLGGLDAAAARVLAHEHGLVDAAPDVLATLVERTGGNPLFVRELARLISAEGAAAARSVVPAGVRETLRRRVARLPAAATTVLRQAAVLGRDADVDVLAEVAGKEPDDLIDALEVAVLAGLLDEPEPGQVRFTHALVRDTLYEDTPLLRRARLHTAALRVLEGRADAATLAHHATAAAGPATAGDAVPYAVRAAREAEAVGAWGESARQWTAALRLQEMAERRTGKAADPTALLAPAVTAMARAGNTAGARTAYGKASRTARGRDRLDVLCAWDAPMIWSIRDTAEPDPTVLAATTEFLAEPDLPAATRIRLLLARFREYEGIDVPAALDVTGEALTLARTIGDDRLLCLALNARAYMALGPDLHAQRRELEDELLTVAVRAGEVDHEAVAHWLLFLEASSRTDLVAARTEMELAVTRAGTGQLGALLGILAIFQGLLEILAGRLDAATARYEEVSRRLIEHGAVNGGLMAMVGRVGVAVRRGDLSPLRPELEYVESLHPGGLGDLIALALLDEGRAEDARRMWATRQPRPGDYYWLGFTALRAHVAGRLGDKVEASALYGQLLPYAGRIAGLDSGTLYAGPVDDALAWLAEALGRPAEAAERRKAAADLLEQVATALMING</sequence>
<dbReference type="SMART" id="SM01043">
    <property type="entry name" value="BTAD"/>
    <property type="match status" value="1"/>
</dbReference>
<dbReference type="InterPro" id="IPR036388">
    <property type="entry name" value="WH-like_DNA-bd_sf"/>
</dbReference>
<evidence type="ECO:0000259" key="7">
    <source>
        <dbReference type="PROSITE" id="PS51755"/>
    </source>
</evidence>
<feature type="DNA-binding region" description="OmpR/PhoB-type" evidence="5">
    <location>
        <begin position="1"/>
        <end position="102"/>
    </location>
</feature>
<dbReference type="PROSITE" id="PS51755">
    <property type="entry name" value="OMPR_PHOB"/>
    <property type="match status" value="1"/>
</dbReference>
<name>A0ABS2AGT3_9ACTN</name>
<dbReference type="Pfam" id="PF13191">
    <property type="entry name" value="AAA_16"/>
    <property type="match status" value="1"/>
</dbReference>
<dbReference type="PANTHER" id="PTHR35807:SF1">
    <property type="entry name" value="TRANSCRIPTIONAL REGULATOR REDD"/>
    <property type="match status" value="1"/>
</dbReference>
<dbReference type="InterPro" id="IPR051677">
    <property type="entry name" value="AfsR-DnrI-RedD_regulator"/>
</dbReference>
<evidence type="ECO:0000256" key="6">
    <source>
        <dbReference type="SAM" id="MobiDB-lite"/>
    </source>
</evidence>
<reference evidence="8 9" key="1">
    <citation type="submission" date="2021-01" db="EMBL/GenBank/DDBJ databases">
        <title>Actinoplanes sp. nov. LDG1-06 isolated from lichen.</title>
        <authorList>
            <person name="Saeng-In P."/>
            <person name="Phongsopitanun W."/>
            <person name="Kanchanasin P."/>
            <person name="Yuki M."/>
            <person name="Kudo T."/>
            <person name="Ohkuma M."/>
            <person name="Tanasupawat S."/>
        </authorList>
    </citation>
    <scope>NUCLEOTIDE SEQUENCE [LARGE SCALE GENOMIC DNA]</scope>
    <source>
        <strain evidence="8 9">LDG1-06</strain>
    </source>
</reference>
<dbReference type="InterPro" id="IPR011990">
    <property type="entry name" value="TPR-like_helical_dom_sf"/>
</dbReference>
<accession>A0ABS2AGT3</accession>
<dbReference type="InterPro" id="IPR005158">
    <property type="entry name" value="BTAD"/>
</dbReference>
<dbReference type="RefSeq" id="WP_203379029.1">
    <property type="nucleotide sequence ID" value="NZ_JAENHP010000009.1"/>
</dbReference>
<protein>
    <submittedName>
        <fullName evidence="8">Winged helix-turn-helix domain-containing protein</fullName>
    </submittedName>
</protein>
<dbReference type="Gene3D" id="1.10.10.10">
    <property type="entry name" value="Winged helix-like DNA-binding domain superfamily/Winged helix DNA-binding domain"/>
    <property type="match status" value="1"/>
</dbReference>